<dbReference type="EMBL" id="BAAARW010000020">
    <property type="protein sequence ID" value="GAA2430279.1"/>
    <property type="molecule type" value="Genomic_DNA"/>
</dbReference>
<feature type="region of interest" description="Disordered" evidence="1">
    <location>
        <begin position="68"/>
        <end position="91"/>
    </location>
</feature>
<organism evidence="2 3">
    <name type="scientific">Actinomadura vinacea</name>
    <dbReference type="NCBI Taxonomy" id="115336"/>
    <lineage>
        <taxon>Bacteria</taxon>
        <taxon>Bacillati</taxon>
        <taxon>Actinomycetota</taxon>
        <taxon>Actinomycetes</taxon>
        <taxon>Streptosporangiales</taxon>
        <taxon>Thermomonosporaceae</taxon>
        <taxon>Actinomadura</taxon>
    </lineage>
</organism>
<comment type="caution">
    <text evidence="2">The sequence shown here is derived from an EMBL/GenBank/DDBJ whole genome shotgun (WGS) entry which is preliminary data.</text>
</comment>
<evidence type="ECO:0000256" key="1">
    <source>
        <dbReference type="SAM" id="MobiDB-lite"/>
    </source>
</evidence>
<evidence type="ECO:0000313" key="2">
    <source>
        <dbReference type="EMBL" id="GAA2430279.1"/>
    </source>
</evidence>
<sequence length="91" mass="9890">MSLGGDEHLLADGPSALSSLTGYPFEIEAHYELGDLGLKATVRARDLGRIAAPWGIATLPGLPQERLHTRWRREASDGRVRRGPRPNPAGH</sequence>
<reference evidence="2 3" key="1">
    <citation type="journal article" date="2019" name="Int. J. Syst. Evol. Microbiol.">
        <title>The Global Catalogue of Microorganisms (GCM) 10K type strain sequencing project: providing services to taxonomists for standard genome sequencing and annotation.</title>
        <authorList>
            <consortium name="The Broad Institute Genomics Platform"/>
            <consortium name="The Broad Institute Genome Sequencing Center for Infectious Disease"/>
            <person name="Wu L."/>
            <person name="Ma J."/>
        </authorList>
    </citation>
    <scope>NUCLEOTIDE SEQUENCE [LARGE SCALE GENOMIC DNA]</scope>
    <source>
        <strain evidence="2 3">JCM 3325</strain>
    </source>
</reference>
<name>A0ABN3JJK9_9ACTN</name>
<feature type="compositionally biased region" description="Basic and acidic residues" evidence="1">
    <location>
        <begin position="68"/>
        <end position="80"/>
    </location>
</feature>
<protein>
    <submittedName>
        <fullName evidence="2">Uncharacterized protein</fullName>
    </submittedName>
</protein>
<gene>
    <name evidence="2" type="ORF">GCM10010191_49780</name>
</gene>
<evidence type="ECO:0000313" key="3">
    <source>
        <dbReference type="Proteomes" id="UP001501231"/>
    </source>
</evidence>
<proteinExistence type="predicted"/>
<accession>A0ABN3JJK9</accession>
<keyword evidence="3" id="KW-1185">Reference proteome</keyword>
<dbReference type="Proteomes" id="UP001501231">
    <property type="component" value="Unassembled WGS sequence"/>
</dbReference>